<evidence type="ECO:0000313" key="1">
    <source>
        <dbReference type="EMBL" id="AVO27720.1"/>
    </source>
</evidence>
<organism evidence="1 2">
    <name type="scientific">Megasphaera elsdenii</name>
    <dbReference type="NCBI Taxonomy" id="907"/>
    <lineage>
        <taxon>Bacteria</taxon>
        <taxon>Bacillati</taxon>
        <taxon>Bacillota</taxon>
        <taxon>Negativicutes</taxon>
        <taxon>Veillonellales</taxon>
        <taxon>Veillonellaceae</taxon>
        <taxon>Megasphaera</taxon>
    </lineage>
</organism>
<name>A0A269TEM6_MEGEL</name>
<protein>
    <submittedName>
        <fullName evidence="1">Uncharacterized protein</fullName>
    </submittedName>
</protein>
<proteinExistence type="predicted"/>
<accession>A0A269TEM6</accession>
<dbReference type="AlphaFoldDB" id="A0A269TEM6"/>
<dbReference type="EMBL" id="CP027569">
    <property type="protein sequence ID" value="AVO27720.1"/>
    <property type="molecule type" value="Genomic_DNA"/>
</dbReference>
<gene>
    <name evidence="1" type="ORF">C6Y28_08900</name>
</gene>
<evidence type="ECO:0000313" key="2">
    <source>
        <dbReference type="Proteomes" id="UP000238358"/>
    </source>
</evidence>
<sequence length="70" mass="8084">MGLHLQDNKTFKTSCVVASIVPDNYERNIKKGENFIKKRLELVFAGQRGIIKIFSLRARCAERTILWFAV</sequence>
<dbReference type="Proteomes" id="UP000238358">
    <property type="component" value="Chromosome"/>
</dbReference>
<reference evidence="1 2" key="1">
    <citation type="journal article" date="2018" name="Genome Announc.">
        <title>Complete genomes of two Megasphaera elsdenii strains, NCIMB 702410 and ATCC 25940.</title>
        <authorList>
            <person name="Hatmaker E.A."/>
            <person name="O'Dell K."/>
            <person name="Riley L.A."/>
            <person name="Klingeman D.M."/>
            <person name="Guss A.M."/>
        </authorList>
    </citation>
    <scope>NUCLEOTIDE SEQUENCE [LARGE SCALE GENOMIC DNA]</scope>
    <source>
        <strain evidence="1 2">NCIMB702410</strain>
    </source>
</reference>